<comment type="caution">
    <text evidence="11">The sequence shown here is derived from an EMBL/GenBank/DDBJ whole genome shotgun (WGS) entry which is preliminary data.</text>
</comment>
<dbReference type="Pfam" id="PF00528">
    <property type="entry name" value="BPD_transp_1"/>
    <property type="match status" value="1"/>
</dbReference>
<accession>A0A546XPH9</accession>
<dbReference type="PANTHER" id="PTHR43386:SF1">
    <property type="entry name" value="D,D-DIPEPTIDE TRANSPORT SYSTEM PERMEASE PROTEIN DDPC-RELATED"/>
    <property type="match status" value="1"/>
</dbReference>
<dbReference type="SUPFAM" id="SSF161098">
    <property type="entry name" value="MetI-like"/>
    <property type="match status" value="1"/>
</dbReference>
<evidence type="ECO:0000256" key="6">
    <source>
        <dbReference type="ARBA" id="ARBA00022927"/>
    </source>
</evidence>
<feature type="transmembrane region" description="Helical" evidence="9">
    <location>
        <begin position="222"/>
        <end position="242"/>
    </location>
</feature>
<dbReference type="CDD" id="cd06261">
    <property type="entry name" value="TM_PBP2"/>
    <property type="match status" value="1"/>
</dbReference>
<evidence type="ECO:0000256" key="1">
    <source>
        <dbReference type="ARBA" id="ARBA00004651"/>
    </source>
</evidence>
<evidence type="ECO:0000313" key="11">
    <source>
        <dbReference type="EMBL" id="TRB02651.1"/>
    </source>
</evidence>
<proteinExistence type="inferred from homology"/>
<evidence type="ECO:0000256" key="2">
    <source>
        <dbReference type="ARBA" id="ARBA00022448"/>
    </source>
</evidence>
<dbReference type="GO" id="GO:0005886">
    <property type="term" value="C:plasma membrane"/>
    <property type="evidence" value="ECO:0007669"/>
    <property type="project" value="UniProtKB-SubCell"/>
</dbReference>
<sequence length="317" mass="34388">MTISQFPSAPVAALPLSNTPLSNTPMTNTPMTATPKRPSAFSRFTDFISRRHWTFYAGSAIFLVIILLLVIAPWISPYNPAQQNLRLRLNAPGATYWLGTDHLGRDVLSRLLIGGRFTVTIAAITVILSVAIGTFVGIISGRSRGILDEVLMRVVDLLIAIPDVVIAIFLVAIFGPGYGTLIASLTIVGWTPFARLARGLTLSINSREYIRAAEVLGCTRRFIIFRHIIPNTIWPIAAVAFLRFGHKLITVGGLSFLGLGVQPPAADWALMLADAQAYAERMPILVIAPGLAIFLSALSVTWIGHGLNLETKKQNGH</sequence>
<dbReference type="PANTHER" id="PTHR43386">
    <property type="entry name" value="OLIGOPEPTIDE TRANSPORT SYSTEM PERMEASE PROTEIN APPC"/>
    <property type="match status" value="1"/>
</dbReference>
<keyword evidence="6" id="KW-0653">Protein transport</keyword>
<keyword evidence="7 9" id="KW-1133">Transmembrane helix</keyword>
<keyword evidence="4 9" id="KW-0812">Transmembrane</keyword>
<dbReference type="InterPro" id="IPR025966">
    <property type="entry name" value="OppC_N"/>
</dbReference>
<dbReference type="Pfam" id="PF12911">
    <property type="entry name" value="OppC_N"/>
    <property type="match status" value="1"/>
</dbReference>
<feature type="transmembrane region" description="Helical" evidence="9">
    <location>
        <begin position="53"/>
        <end position="75"/>
    </location>
</feature>
<dbReference type="RefSeq" id="WP_142839560.1">
    <property type="nucleotide sequence ID" value="NZ_JAPZAA010000006.1"/>
</dbReference>
<reference evidence="11 12" key="1">
    <citation type="journal article" date="2019" name="Appl. Microbiol. Biotechnol.">
        <title>Differential efficiency of wild type rhizogenic strains for rol gene transformation of plants.</title>
        <authorList>
            <person name="Desmet S."/>
            <person name="De Keyser E."/>
            <person name="Van Vaerenbergh J."/>
            <person name="Baeyen S."/>
            <person name="Van Huylenbroeck J."/>
            <person name="Geelen D."/>
            <person name="Dhooghe E."/>
        </authorList>
    </citation>
    <scope>NUCLEOTIDE SEQUENCE [LARGE SCALE GENOMIC DNA]</scope>
    <source>
        <strain evidence="11 12">GBBC3284</strain>
    </source>
</reference>
<dbReference type="InterPro" id="IPR000515">
    <property type="entry name" value="MetI-like"/>
</dbReference>
<name>A0A546XPH9_RHIRH</name>
<feature type="transmembrane region" description="Helical" evidence="9">
    <location>
        <begin position="248"/>
        <end position="270"/>
    </location>
</feature>
<evidence type="ECO:0000256" key="3">
    <source>
        <dbReference type="ARBA" id="ARBA00022475"/>
    </source>
</evidence>
<comment type="subcellular location">
    <subcellularLocation>
        <location evidence="1 9">Cell membrane</location>
        <topology evidence="1 9">Multi-pass membrane protein</topology>
    </subcellularLocation>
</comment>
<keyword evidence="5" id="KW-0571">Peptide transport</keyword>
<evidence type="ECO:0000259" key="10">
    <source>
        <dbReference type="PROSITE" id="PS50928"/>
    </source>
</evidence>
<evidence type="ECO:0000256" key="9">
    <source>
        <dbReference type="RuleBase" id="RU363032"/>
    </source>
</evidence>
<dbReference type="Proteomes" id="UP000315434">
    <property type="component" value="Unassembled WGS sequence"/>
</dbReference>
<dbReference type="InterPro" id="IPR035906">
    <property type="entry name" value="MetI-like_sf"/>
</dbReference>
<feature type="transmembrane region" description="Helical" evidence="9">
    <location>
        <begin position="117"/>
        <end position="138"/>
    </location>
</feature>
<evidence type="ECO:0000256" key="5">
    <source>
        <dbReference type="ARBA" id="ARBA00022856"/>
    </source>
</evidence>
<evidence type="ECO:0000313" key="12">
    <source>
        <dbReference type="Proteomes" id="UP000315434"/>
    </source>
</evidence>
<dbReference type="Gene3D" id="1.10.3720.10">
    <property type="entry name" value="MetI-like"/>
    <property type="match status" value="1"/>
</dbReference>
<dbReference type="GO" id="GO:0015031">
    <property type="term" value="P:protein transport"/>
    <property type="evidence" value="ECO:0007669"/>
    <property type="project" value="UniProtKB-KW"/>
</dbReference>
<dbReference type="InterPro" id="IPR050366">
    <property type="entry name" value="BP-dependent_transpt_permease"/>
</dbReference>
<feature type="transmembrane region" description="Helical" evidence="9">
    <location>
        <begin position="282"/>
        <end position="303"/>
    </location>
</feature>
<feature type="transmembrane region" description="Helical" evidence="9">
    <location>
        <begin position="150"/>
        <end position="175"/>
    </location>
</feature>
<keyword evidence="8 9" id="KW-0472">Membrane</keyword>
<dbReference type="GO" id="GO:0055085">
    <property type="term" value="P:transmembrane transport"/>
    <property type="evidence" value="ECO:0007669"/>
    <property type="project" value="InterPro"/>
</dbReference>
<feature type="domain" description="ABC transmembrane type-1" evidence="10">
    <location>
        <begin position="115"/>
        <end position="304"/>
    </location>
</feature>
<dbReference type="OrthoDB" id="9766870at2"/>
<dbReference type="GO" id="GO:0015833">
    <property type="term" value="P:peptide transport"/>
    <property type="evidence" value="ECO:0007669"/>
    <property type="project" value="UniProtKB-KW"/>
</dbReference>
<evidence type="ECO:0000256" key="4">
    <source>
        <dbReference type="ARBA" id="ARBA00022692"/>
    </source>
</evidence>
<dbReference type="AlphaFoldDB" id="A0A546XPH9"/>
<feature type="transmembrane region" description="Helical" evidence="9">
    <location>
        <begin position="181"/>
        <end position="201"/>
    </location>
</feature>
<protein>
    <submittedName>
        <fullName evidence="11">ABC transporter permease</fullName>
    </submittedName>
</protein>
<comment type="similarity">
    <text evidence="9">Belongs to the binding-protein-dependent transport system permease family.</text>
</comment>
<organism evidence="11 12">
    <name type="scientific">Rhizobium rhizogenes</name>
    <name type="common">Agrobacterium rhizogenes</name>
    <dbReference type="NCBI Taxonomy" id="359"/>
    <lineage>
        <taxon>Bacteria</taxon>
        <taxon>Pseudomonadati</taxon>
        <taxon>Pseudomonadota</taxon>
        <taxon>Alphaproteobacteria</taxon>
        <taxon>Hyphomicrobiales</taxon>
        <taxon>Rhizobiaceae</taxon>
        <taxon>Rhizobium/Agrobacterium group</taxon>
        <taxon>Rhizobium</taxon>
    </lineage>
</organism>
<keyword evidence="3" id="KW-1003">Cell membrane</keyword>
<evidence type="ECO:0000256" key="7">
    <source>
        <dbReference type="ARBA" id="ARBA00022989"/>
    </source>
</evidence>
<keyword evidence="2 9" id="KW-0813">Transport</keyword>
<evidence type="ECO:0000256" key="8">
    <source>
        <dbReference type="ARBA" id="ARBA00023136"/>
    </source>
</evidence>
<dbReference type="PROSITE" id="PS50928">
    <property type="entry name" value="ABC_TM1"/>
    <property type="match status" value="1"/>
</dbReference>
<dbReference type="EMBL" id="SGNY01000001">
    <property type="protein sequence ID" value="TRB02651.1"/>
    <property type="molecule type" value="Genomic_DNA"/>
</dbReference>
<gene>
    <name evidence="11" type="ORF">EXN68_02970</name>
</gene>